<reference evidence="2 3" key="3">
    <citation type="journal article" date="2015" name="Genome Announc.">
        <title>Draft Genome Sequence of the Archiascomycetous Yeast Saitoella complicata.</title>
        <authorList>
            <person name="Yamauchi K."/>
            <person name="Kondo S."/>
            <person name="Hamamoto M."/>
            <person name="Takahashi Y."/>
            <person name="Ogura Y."/>
            <person name="Hayashi T."/>
            <person name="Nishida H."/>
        </authorList>
    </citation>
    <scope>NUCLEOTIDE SEQUENCE [LARGE SCALE GENOMIC DNA]</scope>
    <source>
        <strain evidence="2 3">NRRL Y-17804</strain>
    </source>
</reference>
<dbReference type="EMBL" id="BACD03000013">
    <property type="protein sequence ID" value="GAO48127.1"/>
    <property type="molecule type" value="Genomic_DNA"/>
</dbReference>
<reference evidence="2 3" key="2">
    <citation type="journal article" date="2014" name="J. Gen. Appl. Microbiol.">
        <title>The early diverging ascomycetous budding yeast Saitoella complicata has three histone deacetylases belonging to the Clr6, Hos2, and Rpd3 lineages.</title>
        <authorList>
            <person name="Nishida H."/>
            <person name="Matsumoto T."/>
            <person name="Kondo S."/>
            <person name="Hamamoto M."/>
            <person name="Yoshikawa H."/>
        </authorList>
    </citation>
    <scope>NUCLEOTIDE SEQUENCE [LARGE SCALE GENOMIC DNA]</scope>
    <source>
        <strain evidence="2 3">NRRL Y-17804</strain>
    </source>
</reference>
<evidence type="ECO:0008006" key="4">
    <source>
        <dbReference type="Google" id="ProtNLM"/>
    </source>
</evidence>
<gene>
    <name evidence="2" type="ORF">G7K_2311-t1</name>
</gene>
<dbReference type="PROSITE" id="PS51257">
    <property type="entry name" value="PROKAR_LIPOPROTEIN"/>
    <property type="match status" value="1"/>
</dbReference>
<accession>A0A0E9NE48</accession>
<evidence type="ECO:0000313" key="3">
    <source>
        <dbReference type="Proteomes" id="UP000033140"/>
    </source>
</evidence>
<keyword evidence="1" id="KW-0732">Signal</keyword>
<evidence type="ECO:0000256" key="1">
    <source>
        <dbReference type="SAM" id="SignalP"/>
    </source>
</evidence>
<proteinExistence type="predicted"/>
<reference evidence="2 3" key="1">
    <citation type="journal article" date="2011" name="J. Gen. Appl. Microbiol.">
        <title>Draft genome sequencing of the enigmatic yeast Saitoella complicata.</title>
        <authorList>
            <person name="Nishida H."/>
            <person name="Hamamoto M."/>
            <person name="Sugiyama J."/>
        </authorList>
    </citation>
    <scope>NUCLEOTIDE SEQUENCE [LARGE SCALE GENOMIC DNA]</scope>
    <source>
        <strain evidence="2 3">NRRL Y-17804</strain>
    </source>
</reference>
<dbReference type="Proteomes" id="UP000033140">
    <property type="component" value="Unassembled WGS sequence"/>
</dbReference>
<organism evidence="2 3">
    <name type="scientific">Saitoella complicata (strain BCRC 22490 / CBS 7301 / JCM 7358 / NBRC 10748 / NRRL Y-17804)</name>
    <dbReference type="NCBI Taxonomy" id="698492"/>
    <lineage>
        <taxon>Eukaryota</taxon>
        <taxon>Fungi</taxon>
        <taxon>Dikarya</taxon>
        <taxon>Ascomycota</taxon>
        <taxon>Taphrinomycotina</taxon>
        <taxon>Taphrinomycotina incertae sedis</taxon>
        <taxon>Saitoella</taxon>
    </lineage>
</organism>
<sequence length="68" mass="7711">MSVRNLVNLKILPCIFQSTLVSSCAVTPMLNCKSGRNLRPRIPTSTRKTIREQLQVTPCTVNEKRVRL</sequence>
<comment type="caution">
    <text evidence="2">The sequence shown here is derived from an EMBL/GenBank/DDBJ whole genome shotgun (WGS) entry which is preliminary data.</text>
</comment>
<name>A0A0E9NE48_SAICN</name>
<keyword evidence="3" id="KW-1185">Reference proteome</keyword>
<evidence type="ECO:0000313" key="2">
    <source>
        <dbReference type="EMBL" id="GAO48127.1"/>
    </source>
</evidence>
<feature type="chain" id="PRO_5002430480" description="Transposase Tc1-like domain-containing protein" evidence="1">
    <location>
        <begin position="22"/>
        <end position="68"/>
    </location>
</feature>
<dbReference type="AlphaFoldDB" id="A0A0E9NE48"/>
<protein>
    <recommendedName>
        <fullName evidence="4">Transposase Tc1-like domain-containing protein</fullName>
    </recommendedName>
</protein>
<feature type="signal peptide" evidence="1">
    <location>
        <begin position="1"/>
        <end position="21"/>
    </location>
</feature>